<dbReference type="InterPro" id="IPR000210">
    <property type="entry name" value="BTB/POZ_dom"/>
</dbReference>
<dbReference type="SMART" id="SM00225">
    <property type="entry name" value="BTB"/>
    <property type="match status" value="1"/>
</dbReference>
<sequence>MAGPSSGPEQQYLGLYSKAWSDELAEQASVVFLVGDVRLPAHKEILMLRSRVLCGMLADLGPQEGPIVLEAPFHGFSAHQVARLLRFIYHPQLITPAGIAELRQDLAPLLRLAHKLDIPILVEAISKHVIETTKNASVETLVQSAGMAQACQLDRLHATCVCAIARKLVTKGDKGKSTNINTALHSARQLRQCDQSMLLQIIAVLAASAPAGSVDLQGKARPDLLQAAASQILPKPVAASNKSSAPEPLGTPPASDDPMEMLLQDYEQSST</sequence>
<dbReference type="Proteomes" id="UP001205105">
    <property type="component" value="Unassembled WGS sequence"/>
</dbReference>
<comment type="caution">
    <text evidence="4">The sequence shown here is derived from an EMBL/GenBank/DDBJ whole genome shotgun (WGS) entry which is preliminary data.</text>
</comment>
<gene>
    <name evidence="4" type="ORF">COHA_009299</name>
</gene>
<accession>A0AAD5DHB0</accession>
<dbReference type="AlphaFoldDB" id="A0AAD5DHB0"/>
<evidence type="ECO:0000313" key="5">
    <source>
        <dbReference type="Proteomes" id="UP001205105"/>
    </source>
</evidence>
<protein>
    <recommendedName>
        <fullName evidence="3">BTB domain-containing protein</fullName>
    </recommendedName>
</protein>
<evidence type="ECO:0000256" key="1">
    <source>
        <dbReference type="ARBA" id="ARBA00004906"/>
    </source>
</evidence>
<reference evidence="4" key="1">
    <citation type="submission" date="2020-11" db="EMBL/GenBank/DDBJ databases">
        <title>Chlorella ohadii genome sequencing and assembly.</title>
        <authorList>
            <person name="Murik O."/>
            <person name="Treves H."/>
            <person name="Kedem I."/>
            <person name="Shotland Y."/>
            <person name="Kaplan A."/>
        </authorList>
    </citation>
    <scope>NUCLEOTIDE SEQUENCE</scope>
    <source>
        <strain evidence="4">1</strain>
    </source>
</reference>
<dbReference type="SUPFAM" id="SSF54695">
    <property type="entry name" value="POZ domain"/>
    <property type="match status" value="1"/>
</dbReference>
<feature type="domain" description="BTB" evidence="3">
    <location>
        <begin position="28"/>
        <end position="97"/>
    </location>
</feature>
<feature type="region of interest" description="Disordered" evidence="2">
    <location>
        <begin position="236"/>
        <end position="271"/>
    </location>
</feature>
<dbReference type="Gene3D" id="3.30.710.10">
    <property type="entry name" value="Potassium Channel Kv1.1, Chain A"/>
    <property type="match status" value="1"/>
</dbReference>
<name>A0AAD5DHB0_9CHLO</name>
<proteinExistence type="predicted"/>
<evidence type="ECO:0000313" key="4">
    <source>
        <dbReference type="EMBL" id="KAI7836846.1"/>
    </source>
</evidence>
<dbReference type="PROSITE" id="PS50097">
    <property type="entry name" value="BTB"/>
    <property type="match status" value="1"/>
</dbReference>
<organism evidence="4 5">
    <name type="scientific">Chlorella ohadii</name>
    <dbReference type="NCBI Taxonomy" id="2649997"/>
    <lineage>
        <taxon>Eukaryota</taxon>
        <taxon>Viridiplantae</taxon>
        <taxon>Chlorophyta</taxon>
        <taxon>core chlorophytes</taxon>
        <taxon>Trebouxiophyceae</taxon>
        <taxon>Chlorellales</taxon>
        <taxon>Chlorellaceae</taxon>
        <taxon>Chlorella clade</taxon>
        <taxon>Chlorella</taxon>
    </lineage>
</organism>
<keyword evidence="5" id="KW-1185">Reference proteome</keyword>
<dbReference type="Pfam" id="PF00651">
    <property type="entry name" value="BTB"/>
    <property type="match status" value="1"/>
</dbReference>
<evidence type="ECO:0000259" key="3">
    <source>
        <dbReference type="PROSITE" id="PS50097"/>
    </source>
</evidence>
<dbReference type="CDD" id="cd18186">
    <property type="entry name" value="BTB_POZ_ZBTB_KLHL-like"/>
    <property type="match status" value="1"/>
</dbReference>
<evidence type="ECO:0000256" key="2">
    <source>
        <dbReference type="SAM" id="MobiDB-lite"/>
    </source>
</evidence>
<dbReference type="InterPro" id="IPR011333">
    <property type="entry name" value="SKP1/BTB/POZ_sf"/>
</dbReference>
<dbReference type="EMBL" id="JADXDR010000173">
    <property type="protein sequence ID" value="KAI7836846.1"/>
    <property type="molecule type" value="Genomic_DNA"/>
</dbReference>
<comment type="pathway">
    <text evidence="1">Protein modification; protein ubiquitination.</text>
</comment>